<dbReference type="Proteomes" id="UP000663836">
    <property type="component" value="Unassembled WGS sequence"/>
</dbReference>
<proteinExistence type="predicted"/>
<protein>
    <submittedName>
        <fullName evidence="1">Uncharacterized protein</fullName>
    </submittedName>
</protein>
<sequence>MIDVLYSLVDVNERFNRLIFDPLYIHNLDLTVKSSFIHNSSTNNQILDRICEKILPQIHDQVNELTCELHSIERILIIDYPELYSLSLINFQKETFFQYLTGNKILRYLLTNQITHLVIDIKNEKIAELSDENQLNIFSLILSLCKRLTDLTFCEYSSNQRLAISIFNLPSISCVSSTLMKLNIVVNTFDDCLYLLDGHLECLSTLVIKIQRISRSVSNIDNTRKLLKLKYFSLTSVVHTIYYNEQIVPLLNRMINLEKLTLFITIFRRDSNYIDGAYLYDEILVYMPQLNKFTFSIITQIFTDNIKIDFPSNDNLQLSFTKKGYNQVGSYADFDSTKNVARCHVYSLPYEFKIFINLNNFFQGGMFSNVRSLEMNDGSPFEHEFFKLVSQDFPFLENLYLRNFHPQKNKQHSSTLILFPHLVALNLKLAYVDYAEQFLFEKNTRLPRLLKLTIRYETLAIVTNNFTNDAARLNCVNLQSIHTNESFVRPENFHQYFPLL</sequence>
<accession>A0A814MUH6</accession>
<evidence type="ECO:0000313" key="3">
    <source>
        <dbReference type="Proteomes" id="UP000663864"/>
    </source>
</evidence>
<dbReference type="Proteomes" id="UP000663864">
    <property type="component" value="Unassembled WGS sequence"/>
</dbReference>
<evidence type="ECO:0000313" key="1">
    <source>
        <dbReference type="EMBL" id="CAF1083262.1"/>
    </source>
</evidence>
<dbReference type="EMBL" id="CAJOBD010002838">
    <property type="protein sequence ID" value="CAF3911389.1"/>
    <property type="molecule type" value="Genomic_DNA"/>
</dbReference>
<dbReference type="AlphaFoldDB" id="A0A814MUH6"/>
<comment type="caution">
    <text evidence="1">The sequence shown here is derived from an EMBL/GenBank/DDBJ whole genome shotgun (WGS) entry which is preliminary data.</text>
</comment>
<reference evidence="1" key="1">
    <citation type="submission" date="2021-02" db="EMBL/GenBank/DDBJ databases">
        <authorList>
            <person name="Nowell W R."/>
        </authorList>
    </citation>
    <scope>NUCLEOTIDE SEQUENCE</scope>
</reference>
<dbReference type="EMBL" id="CAJNOT010000799">
    <property type="protein sequence ID" value="CAF1083262.1"/>
    <property type="molecule type" value="Genomic_DNA"/>
</dbReference>
<evidence type="ECO:0000313" key="2">
    <source>
        <dbReference type="EMBL" id="CAF3911389.1"/>
    </source>
</evidence>
<name>A0A814MUH6_9BILA</name>
<gene>
    <name evidence="2" type="ORF">JBS370_LOCUS21420</name>
    <name evidence="1" type="ORF">ZHD862_LOCUS16696</name>
</gene>
<organism evidence="1 3">
    <name type="scientific">Rotaria sordida</name>
    <dbReference type="NCBI Taxonomy" id="392033"/>
    <lineage>
        <taxon>Eukaryota</taxon>
        <taxon>Metazoa</taxon>
        <taxon>Spiralia</taxon>
        <taxon>Gnathifera</taxon>
        <taxon>Rotifera</taxon>
        <taxon>Eurotatoria</taxon>
        <taxon>Bdelloidea</taxon>
        <taxon>Philodinida</taxon>
        <taxon>Philodinidae</taxon>
        <taxon>Rotaria</taxon>
    </lineage>
</organism>